<dbReference type="RefSeq" id="XP_028343159.1">
    <property type="nucleotide sequence ID" value="XM_028487358.2"/>
</dbReference>
<dbReference type="GO" id="GO:0005783">
    <property type="term" value="C:endoplasmic reticulum"/>
    <property type="evidence" value="ECO:0007669"/>
    <property type="project" value="UniProtKB-SubCell"/>
</dbReference>
<keyword evidence="4 18" id="KW-0808">Transferase</keyword>
<organism evidence="20 21">
    <name type="scientific">Physeter macrocephalus</name>
    <name type="common">Sperm whale</name>
    <name type="synonym">Physeter catodon</name>
    <dbReference type="NCBI Taxonomy" id="9755"/>
    <lineage>
        <taxon>Eukaryota</taxon>
        <taxon>Metazoa</taxon>
        <taxon>Chordata</taxon>
        <taxon>Craniata</taxon>
        <taxon>Vertebrata</taxon>
        <taxon>Euteleostomi</taxon>
        <taxon>Mammalia</taxon>
        <taxon>Eutheria</taxon>
        <taxon>Laurasiatheria</taxon>
        <taxon>Artiodactyla</taxon>
        <taxon>Whippomorpha</taxon>
        <taxon>Cetacea</taxon>
        <taxon>Odontoceti</taxon>
        <taxon>Physeteridae</taxon>
        <taxon>Physeter</taxon>
    </lineage>
</organism>
<evidence type="ECO:0000256" key="4">
    <source>
        <dbReference type="ARBA" id="ARBA00022679"/>
    </source>
</evidence>
<name>A0A455B3M8_PHYMC</name>
<evidence type="ECO:0000256" key="2">
    <source>
        <dbReference type="ARBA" id="ARBA00004496"/>
    </source>
</evidence>
<evidence type="ECO:0000256" key="3">
    <source>
        <dbReference type="ARBA" id="ARBA00022490"/>
    </source>
</evidence>
<proteinExistence type="predicted"/>
<evidence type="ECO:0000256" key="1">
    <source>
        <dbReference type="ARBA" id="ARBA00004240"/>
    </source>
</evidence>
<evidence type="ECO:0000256" key="8">
    <source>
        <dbReference type="ARBA" id="ARBA00022840"/>
    </source>
</evidence>
<evidence type="ECO:0000256" key="16">
    <source>
        <dbReference type="ARBA" id="ARBA00041993"/>
    </source>
</evidence>
<keyword evidence="3" id="KW-0963">Cytoplasm</keyword>
<comment type="catalytic activity">
    <reaction evidence="10">
        <text>1,2-dihexadecanoyl-sn-glycero-3-phospho-(1D-myo-inositol-5-phosphate) + ATP = 1,2-dihexadecanoyl-sn-glycero-3-phospho-(1D-myo-inositol-4,5-bisphosphate) + ADP + H(+)</text>
        <dbReference type="Rhea" id="RHEA:55992"/>
        <dbReference type="ChEBI" id="CHEBI:15378"/>
        <dbReference type="ChEBI" id="CHEBI:30616"/>
        <dbReference type="ChEBI" id="CHEBI:83423"/>
        <dbReference type="ChEBI" id="CHEBI:84968"/>
        <dbReference type="ChEBI" id="CHEBI:456216"/>
    </reaction>
    <physiologicalReaction direction="left-to-right" evidence="10">
        <dbReference type="Rhea" id="RHEA:55993"/>
    </physiologicalReaction>
</comment>
<dbReference type="GO" id="GO:0016308">
    <property type="term" value="F:1-phosphatidylinositol-4-phosphate 5-kinase activity"/>
    <property type="evidence" value="ECO:0007669"/>
    <property type="project" value="TreeGrafter"/>
</dbReference>
<evidence type="ECO:0000313" key="23">
    <source>
        <dbReference type="RefSeq" id="XP_028343161.1"/>
    </source>
</evidence>
<dbReference type="Pfam" id="PF01504">
    <property type="entry name" value="PIP5K"/>
    <property type="match status" value="1"/>
</dbReference>
<evidence type="ECO:0000256" key="11">
    <source>
        <dbReference type="ARBA" id="ARBA00036698"/>
    </source>
</evidence>
<evidence type="ECO:0000256" key="7">
    <source>
        <dbReference type="ARBA" id="ARBA00022824"/>
    </source>
</evidence>
<comment type="subunit">
    <text evidence="13">Interacts with PIP5K1A; the interaction inhibits PIP5K1A kinase activity.</text>
</comment>
<dbReference type="AlphaFoldDB" id="A0A455B3M8"/>
<dbReference type="GO" id="GO:0016309">
    <property type="term" value="F:1-phosphatidylinositol-5-phosphate 4-kinase activity"/>
    <property type="evidence" value="ECO:0007669"/>
    <property type="project" value="UniProtKB-EC"/>
</dbReference>
<dbReference type="FunFam" id="3.30.810.10:FF:000003">
    <property type="entry name" value="Phosphatidylinositol 5-phosphate 4-kinase type-2 beta"/>
    <property type="match status" value="1"/>
</dbReference>
<evidence type="ECO:0000256" key="15">
    <source>
        <dbReference type="ARBA" id="ARBA00039392"/>
    </source>
</evidence>
<keyword evidence="5 18" id="KW-0547">Nucleotide-binding</keyword>
<keyword evidence="6 18" id="KW-0418">Kinase</keyword>
<comment type="catalytic activity">
    <reaction evidence="12">
        <text>1,2-dihexadecanoyl-sn-glycero-3-phospho-(1D-myo-inositol-5-phosphate) + GTP = 1,2-dihexadecanoyl-sn-glycero-3-phospho-(1D-myo-inositol-4,5-bisphosphate) + GDP + H(+)</text>
        <dbReference type="Rhea" id="RHEA:55964"/>
        <dbReference type="ChEBI" id="CHEBI:15378"/>
        <dbReference type="ChEBI" id="CHEBI:37565"/>
        <dbReference type="ChEBI" id="CHEBI:58189"/>
        <dbReference type="ChEBI" id="CHEBI:83423"/>
        <dbReference type="ChEBI" id="CHEBI:84968"/>
    </reaction>
    <physiologicalReaction direction="left-to-right" evidence="12">
        <dbReference type="Rhea" id="RHEA:55965"/>
    </physiologicalReaction>
</comment>
<evidence type="ECO:0000256" key="17">
    <source>
        <dbReference type="ARBA" id="ARBA00046223"/>
    </source>
</evidence>
<dbReference type="SMART" id="SM00330">
    <property type="entry name" value="PIPKc"/>
    <property type="match status" value="1"/>
</dbReference>
<feature type="domain" description="PIPK" evidence="19">
    <location>
        <begin position="1"/>
        <end position="195"/>
    </location>
</feature>
<dbReference type="PANTHER" id="PTHR23086:SF35">
    <property type="entry name" value="PHOSPHATIDYLINOSITOL 5-PHOSPHATE 4-KINASE TYPE-2 GAMMA"/>
    <property type="match status" value="1"/>
</dbReference>
<gene>
    <name evidence="21 22 23" type="primary">LOC114485603</name>
</gene>
<evidence type="ECO:0000256" key="6">
    <source>
        <dbReference type="ARBA" id="ARBA00022777"/>
    </source>
</evidence>
<evidence type="ECO:0000259" key="19">
    <source>
        <dbReference type="PROSITE" id="PS51455"/>
    </source>
</evidence>
<dbReference type="OrthoDB" id="20783at2759"/>
<evidence type="ECO:0000256" key="5">
    <source>
        <dbReference type="ARBA" id="ARBA00022741"/>
    </source>
</evidence>
<dbReference type="InterPro" id="IPR002498">
    <property type="entry name" value="PInositol-4-P-4/5-kinase_core"/>
</dbReference>
<evidence type="ECO:0000256" key="10">
    <source>
        <dbReference type="ARBA" id="ARBA00036478"/>
    </source>
</evidence>
<protein>
    <recommendedName>
        <fullName evidence="15">Phosphatidylinositol 5-phosphate 4-kinase type-2 gamma</fullName>
        <ecNumber evidence="14">2.7.1.149</ecNumber>
    </recommendedName>
    <alternativeName>
        <fullName evidence="16">Phosphatidylinositol 5-phosphate 4-kinase type II gamma</fullName>
    </alternativeName>
</protein>
<evidence type="ECO:0000256" key="14">
    <source>
        <dbReference type="ARBA" id="ARBA00039039"/>
    </source>
</evidence>
<dbReference type="RefSeq" id="XP_028343161.1">
    <property type="nucleotide sequence ID" value="XM_028487360.2"/>
</dbReference>
<accession>A0A455B3M8</accession>
<dbReference type="RefSeq" id="XP_028343160.1">
    <property type="nucleotide sequence ID" value="XM_028487359.2"/>
</dbReference>
<dbReference type="Proteomes" id="UP000248484">
    <property type="component" value="Unplaced"/>
</dbReference>
<dbReference type="EC" id="2.7.1.149" evidence="14"/>
<dbReference type="GO" id="GO:0005524">
    <property type="term" value="F:ATP binding"/>
    <property type="evidence" value="ECO:0007669"/>
    <property type="project" value="UniProtKB-UniRule"/>
</dbReference>
<dbReference type="PANTHER" id="PTHR23086">
    <property type="entry name" value="PHOSPHATIDYLINOSITOL-4-PHOSPHATE 5-KINASE"/>
    <property type="match status" value="1"/>
</dbReference>
<evidence type="ECO:0000256" key="9">
    <source>
        <dbReference type="ARBA" id="ARBA00023098"/>
    </source>
</evidence>
<evidence type="ECO:0000313" key="21">
    <source>
        <dbReference type="RefSeq" id="XP_028343159.1"/>
    </source>
</evidence>
<sequence>MVYSQPSIFTLLFPRRAPEIQGWRYKGGTWEWRGRSGASDLSVGSQFLVQLKIMDYSLLLGIHDIIRGSEPEEEGPVREEESEGDGECALTGPPALVGSYGTSPEGIGGCIHSHRPLGPGEFESFIDVYAIRSAEGAPQKEVYFMGLIDILTQYDAKKKAAHAAKTVKHGAGAEISTVHPEQYAKRFLDFITNIFA</sequence>
<dbReference type="PROSITE" id="PS51455">
    <property type="entry name" value="PIPK"/>
    <property type="match status" value="1"/>
</dbReference>
<keyword evidence="20" id="KW-1185">Reference proteome</keyword>
<dbReference type="GO" id="GO:0005886">
    <property type="term" value="C:plasma membrane"/>
    <property type="evidence" value="ECO:0007669"/>
    <property type="project" value="TreeGrafter"/>
</dbReference>
<dbReference type="InterPro" id="IPR027483">
    <property type="entry name" value="PInositol-4-P-4/5-kinase_C_sf"/>
</dbReference>
<keyword evidence="9" id="KW-0443">Lipid metabolism</keyword>
<dbReference type="SUPFAM" id="SSF56104">
    <property type="entry name" value="SAICAR synthase-like"/>
    <property type="match status" value="1"/>
</dbReference>
<evidence type="ECO:0000313" key="20">
    <source>
        <dbReference type="Proteomes" id="UP000248484"/>
    </source>
</evidence>
<dbReference type="GO" id="GO:0046854">
    <property type="term" value="P:phosphatidylinositol phosphate biosynthetic process"/>
    <property type="evidence" value="ECO:0007669"/>
    <property type="project" value="TreeGrafter"/>
</dbReference>
<dbReference type="InterPro" id="IPR023610">
    <property type="entry name" value="PInositol-4/5-P-5/4-kinase"/>
</dbReference>
<comment type="subcellular location">
    <subcellularLocation>
        <location evidence="2">Cytoplasm</location>
    </subcellularLocation>
    <subcellularLocation>
        <location evidence="1">Endoplasmic reticulum</location>
    </subcellularLocation>
</comment>
<keyword evidence="8 18" id="KW-0067">ATP-binding</keyword>
<evidence type="ECO:0000313" key="22">
    <source>
        <dbReference type="RefSeq" id="XP_028343160.1"/>
    </source>
</evidence>
<evidence type="ECO:0000256" key="18">
    <source>
        <dbReference type="PROSITE-ProRule" id="PRU00781"/>
    </source>
</evidence>
<evidence type="ECO:0000256" key="13">
    <source>
        <dbReference type="ARBA" id="ARBA00038742"/>
    </source>
</evidence>
<keyword evidence="7" id="KW-0256">Endoplasmic reticulum</keyword>
<dbReference type="KEGG" id="pcad:114485603"/>
<comment type="function">
    <text evidence="17">Phosphatidylinositol 5-phosphate 4-kinase with low enzymatic activity. May be a GTP sensor, has higher GTP-dependent kinase activity than ATP-dependent kinase activity. PIP4Ks negatively regulate insulin signaling through a catalytic-independent mechanism. They interact with PIP5Ks and suppress PIP5K-mediated PtdIns(4,5)P2 synthesis and insulin-dependent conversion to PtdIns(3,4,5)P3.</text>
</comment>
<reference evidence="21 22" key="1">
    <citation type="submission" date="2025-04" db="UniProtKB">
        <authorList>
            <consortium name="RefSeq"/>
        </authorList>
    </citation>
    <scope>IDENTIFICATION</scope>
    <source>
        <tissue evidence="21 22">Muscle</tissue>
    </source>
</reference>
<evidence type="ECO:0000256" key="12">
    <source>
        <dbReference type="ARBA" id="ARBA00036950"/>
    </source>
</evidence>
<comment type="catalytic activity">
    <reaction evidence="11">
        <text>a 1,2-diacyl-sn-glycero-3-phospho-(1D-myo-inositol-5-phosphate) + ATP = a 1,2-diacyl-sn-glycero-3-phospho-(1D-myo-inositol-4,5-bisphosphate) + ADP + H(+)</text>
        <dbReference type="Rhea" id="RHEA:12280"/>
        <dbReference type="ChEBI" id="CHEBI:15378"/>
        <dbReference type="ChEBI" id="CHEBI:30616"/>
        <dbReference type="ChEBI" id="CHEBI:57795"/>
        <dbReference type="ChEBI" id="CHEBI:58456"/>
        <dbReference type="ChEBI" id="CHEBI:456216"/>
        <dbReference type="EC" id="2.7.1.149"/>
    </reaction>
    <physiologicalReaction direction="left-to-right" evidence="11">
        <dbReference type="Rhea" id="RHEA:12281"/>
    </physiologicalReaction>
</comment>
<dbReference type="GeneID" id="114485603"/>
<dbReference type="Gene3D" id="3.30.810.10">
    <property type="entry name" value="2-Layer Sandwich"/>
    <property type="match status" value="1"/>
</dbReference>
<dbReference type="STRING" id="9755.ENSPCTP00005025017"/>